<evidence type="ECO:0000256" key="1">
    <source>
        <dbReference type="PIRSR" id="PIRSR000443-1"/>
    </source>
</evidence>
<dbReference type="Pfam" id="PF00561">
    <property type="entry name" value="Abhydrolase_1"/>
    <property type="match status" value="1"/>
</dbReference>
<evidence type="ECO:0000313" key="4">
    <source>
        <dbReference type="Proteomes" id="UP000010366"/>
    </source>
</evidence>
<dbReference type="eggNOG" id="COG2021">
    <property type="taxonomic scope" value="Bacteria"/>
</dbReference>
<evidence type="ECO:0000259" key="2">
    <source>
        <dbReference type="Pfam" id="PF00561"/>
    </source>
</evidence>
<dbReference type="PATRIC" id="fig|1173020.3.peg.312"/>
<dbReference type="AlphaFoldDB" id="K9UBG3"/>
<dbReference type="PIRSF" id="PIRSF000443">
    <property type="entry name" value="Homoser_Ac_trans"/>
    <property type="match status" value="1"/>
</dbReference>
<dbReference type="OrthoDB" id="9800754at2"/>
<dbReference type="InterPro" id="IPR008220">
    <property type="entry name" value="HAT_MetX-like"/>
</dbReference>
<keyword evidence="4" id="KW-1185">Reference proteome</keyword>
<feature type="active site" evidence="1">
    <location>
        <position position="309"/>
    </location>
</feature>
<dbReference type="STRING" id="1173020.Cha6605_0262"/>
<dbReference type="RefSeq" id="WP_015157759.1">
    <property type="nucleotide sequence ID" value="NC_019697.1"/>
</dbReference>
<sequence length="346" mass="39385">MSEIFTLNKFEFQCGKCLSEVQLVYQTYGNLNADRSNAILYPTSYGAQHSDIDWLIHTNGIIDPTRWFIIIPNMLGNGLSTSPSNSDCGLAESGFWFTHFDNVRAQEKLLTEVFKIDRLALIYGWSMGAQQAYHWGALYPDRVQRIAALCGTARTTDHNRIFLQSLRSALTADPAWTGTGFDRLPERGLHTFARIYASWAASQEFYRQGLYYTLGYASLEDYLVRAWEASYRQRDPHNLIAMLDTWLHCDLSDNPTYRGDYNSALAAIRAKTYVMPSTTDLYFTPTDCAAEAALIANAEYRPIRSIWGHRAGNPYQNPEDADWIRSQIRTLLEGIGDREYGVGFRL</sequence>
<reference evidence="3 4" key="1">
    <citation type="submission" date="2012-05" db="EMBL/GenBank/DDBJ databases">
        <title>Finished chromosome of genome of Chamaesiphon sp. PCC 6605.</title>
        <authorList>
            <consortium name="US DOE Joint Genome Institute"/>
            <person name="Gugger M."/>
            <person name="Coursin T."/>
            <person name="Rippka R."/>
            <person name="Tandeau De Marsac N."/>
            <person name="Huntemann M."/>
            <person name="Wei C.-L."/>
            <person name="Han J."/>
            <person name="Detter J.C."/>
            <person name="Han C."/>
            <person name="Tapia R."/>
            <person name="Chen A."/>
            <person name="Kyrpides N."/>
            <person name="Mavromatis K."/>
            <person name="Markowitz V."/>
            <person name="Szeto E."/>
            <person name="Ivanova N."/>
            <person name="Pagani I."/>
            <person name="Pati A."/>
            <person name="Goodwin L."/>
            <person name="Nordberg H.P."/>
            <person name="Cantor M.N."/>
            <person name="Hua S.X."/>
            <person name="Woyke T."/>
            <person name="Kerfeld C.A."/>
        </authorList>
    </citation>
    <scope>NUCLEOTIDE SEQUENCE [LARGE SCALE GENOMIC DNA]</scope>
    <source>
        <strain evidence="4">ATCC 27169 / PCC 6605</strain>
    </source>
</reference>
<keyword evidence="3" id="KW-0808">Transferase</keyword>
<dbReference type="InterPro" id="IPR000073">
    <property type="entry name" value="AB_hydrolase_1"/>
</dbReference>
<gene>
    <name evidence="3" type="ORF">Cha6605_0262</name>
</gene>
<proteinExistence type="predicted"/>
<protein>
    <submittedName>
        <fullName evidence="3">Homoserine acetyltransferase</fullName>
    </submittedName>
</protein>
<dbReference type="Gene3D" id="3.40.50.1820">
    <property type="entry name" value="alpha/beta hydrolase"/>
    <property type="match status" value="1"/>
</dbReference>
<dbReference type="InterPro" id="IPR029058">
    <property type="entry name" value="AB_hydrolase_fold"/>
</dbReference>
<dbReference type="EMBL" id="CP003600">
    <property type="protein sequence ID" value="AFY91564.1"/>
    <property type="molecule type" value="Genomic_DNA"/>
</dbReference>
<organism evidence="3 4">
    <name type="scientific">Chamaesiphon minutus (strain ATCC 27169 / PCC 6605)</name>
    <dbReference type="NCBI Taxonomy" id="1173020"/>
    <lineage>
        <taxon>Bacteria</taxon>
        <taxon>Bacillati</taxon>
        <taxon>Cyanobacteriota</taxon>
        <taxon>Cyanophyceae</taxon>
        <taxon>Gomontiellales</taxon>
        <taxon>Chamaesiphonaceae</taxon>
        <taxon>Chamaesiphon</taxon>
    </lineage>
</organism>
<feature type="domain" description="AB hydrolase-1" evidence="2">
    <location>
        <begin position="65"/>
        <end position="298"/>
    </location>
</feature>
<dbReference type="PANTHER" id="PTHR32268">
    <property type="entry name" value="HOMOSERINE O-ACETYLTRANSFERASE"/>
    <property type="match status" value="1"/>
</dbReference>
<name>K9UBG3_CHAP6</name>
<dbReference type="NCBIfam" id="NF005757">
    <property type="entry name" value="PRK07581.1"/>
    <property type="match status" value="1"/>
</dbReference>
<dbReference type="SUPFAM" id="SSF53474">
    <property type="entry name" value="alpha/beta-Hydrolases"/>
    <property type="match status" value="1"/>
</dbReference>
<dbReference type="HOGENOM" id="CLU_028760_2_0_3"/>
<evidence type="ECO:0000313" key="3">
    <source>
        <dbReference type="EMBL" id="AFY91564.1"/>
    </source>
</evidence>
<dbReference type="KEGG" id="cmp:Cha6605_0262"/>
<dbReference type="GO" id="GO:0016747">
    <property type="term" value="F:acyltransferase activity, transferring groups other than amino-acyl groups"/>
    <property type="evidence" value="ECO:0007669"/>
    <property type="project" value="InterPro"/>
</dbReference>
<accession>K9UBG3</accession>
<dbReference type="PANTHER" id="PTHR32268:SF15">
    <property type="entry name" value="HOMOSERINE ACETYLTRANSFERASE FAMILY PROTEIN (AFU_ORTHOLOGUE AFUA_1G15350)"/>
    <property type="match status" value="1"/>
</dbReference>
<dbReference type="Proteomes" id="UP000010366">
    <property type="component" value="Chromosome"/>
</dbReference>
<feature type="active site" description="Nucleophile" evidence="1">
    <location>
        <position position="126"/>
    </location>
</feature>
<feature type="active site" evidence="1">
    <location>
        <position position="280"/>
    </location>
</feature>